<dbReference type="Proteomes" id="UP000266743">
    <property type="component" value="Chromosome 4"/>
</dbReference>
<comment type="caution">
    <text evidence="2">The sequence shown here is derived from an EMBL/GenBank/DDBJ whole genome shotgun (WGS) entry which is preliminary data.</text>
</comment>
<organism evidence="2">
    <name type="scientific">Trypanosoma brucei equiperdum</name>
    <dbReference type="NCBI Taxonomy" id="630700"/>
    <lineage>
        <taxon>Eukaryota</taxon>
        <taxon>Discoba</taxon>
        <taxon>Euglenozoa</taxon>
        <taxon>Kinetoplastea</taxon>
        <taxon>Metakinetoplastina</taxon>
        <taxon>Trypanosomatida</taxon>
        <taxon>Trypanosomatidae</taxon>
        <taxon>Trypanosoma</taxon>
    </lineage>
</organism>
<accession>A0A3L6LD30</accession>
<name>A0A3L6LD30_9TRYP</name>
<reference evidence="2" key="1">
    <citation type="submission" date="2018-09" db="EMBL/GenBank/DDBJ databases">
        <title>whole genome sequence of T. equiperdum IVM-t1 strain.</title>
        <authorList>
            <person name="Suganuma K."/>
        </authorList>
    </citation>
    <scope>NUCLEOTIDE SEQUENCE [LARGE SCALE GENOMIC DNA]</scope>
    <source>
        <strain evidence="2">IVM-t1</strain>
    </source>
</reference>
<gene>
    <name evidence="2" type="ORF">DPX39_040050600</name>
</gene>
<dbReference type="AlphaFoldDB" id="A0A3L6LD30"/>
<proteinExistence type="predicted"/>
<dbReference type="EMBL" id="QSBY01000004">
    <property type="protein sequence ID" value="RHW73147.1"/>
    <property type="molecule type" value="Genomic_DNA"/>
</dbReference>
<sequence>MAAAPAELILQELDAVLHRANKTQSELYQRVAVIGERIRSRQVLTRADELTQLARADILRRCRAIQQGRNKLLQTLRHAASLLATGDVNNLCGRSNTDAVLSTINEAAQVEHSLSRWQQPSLNIEAWRNVVSSGPQDDMAMERLLHPSGPRSGGDGNELPGWIYVPCICSIVDYCRVKKMPSAPGGSCGGSSGNGKRKAKGDNSLEEGHRGGEEGSDVDGFGSNSEDVVKESKIALLMLQAAATAVDELIQRTEDEQAAAVGNGTSKCTDEEEEEAKEKAVEEKRLRVCIEIAAKAAAYTHAVKALTVGEDSALFDGVSDAAATVASLVSLPSSAAASLTHGVPVELLVLPPMESLFYCIAYTIGAAILRDEQNELRLAAPGTAGLGGGGEVGNYTESDGGYGGGSCATASAVACNEEEEVAPLDGITAGWRGDWEMWLQRSSGADCSFLGPRLLQYLLEYVFFPTGSAGHVGTVSVAPEAMRRWLMLACGGEAGVDGTVDTMMSLFMGQ</sequence>
<feature type="compositionally biased region" description="Basic and acidic residues" evidence="1">
    <location>
        <begin position="200"/>
        <end position="213"/>
    </location>
</feature>
<protein>
    <submittedName>
        <fullName evidence="2">Uncharacterized protein</fullName>
    </submittedName>
</protein>
<evidence type="ECO:0000313" key="2">
    <source>
        <dbReference type="EMBL" id="RHW73147.1"/>
    </source>
</evidence>
<feature type="region of interest" description="Disordered" evidence="1">
    <location>
        <begin position="183"/>
        <end position="224"/>
    </location>
</feature>
<evidence type="ECO:0000256" key="1">
    <source>
        <dbReference type="SAM" id="MobiDB-lite"/>
    </source>
</evidence>